<evidence type="ECO:0000256" key="1">
    <source>
        <dbReference type="ARBA" id="ARBA00022723"/>
    </source>
</evidence>
<organism evidence="3 4">
    <name type="scientific">Azonexus fungiphilus</name>
    <dbReference type="NCBI Taxonomy" id="146940"/>
    <lineage>
        <taxon>Bacteria</taxon>
        <taxon>Pseudomonadati</taxon>
        <taxon>Pseudomonadota</taxon>
        <taxon>Betaproteobacteria</taxon>
        <taxon>Rhodocyclales</taxon>
        <taxon>Azonexaceae</taxon>
        <taxon>Azonexus</taxon>
    </lineage>
</organism>
<dbReference type="InterPro" id="IPR013096">
    <property type="entry name" value="Cupin_2"/>
</dbReference>
<dbReference type="Pfam" id="PF07883">
    <property type="entry name" value="Cupin_2"/>
    <property type="match status" value="1"/>
</dbReference>
<proteinExistence type="predicted"/>
<dbReference type="PANTHER" id="PTHR35848">
    <property type="entry name" value="OXALATE-BINDING PROTEIN"/>
    <property type="match status" value="1"/>
</dbReference>
<dbReference type="Proteomes" id="UP000270626">
    <property type="component" value="Unassembled WGS sequence"/>
</dbReference>
<evidence type="ECO:0000259" key="2">
    <source>
        <dbReference type="Pfam" id="PF07883"/>
    </source>
</evidence>
<keyword evidence="4" id="KW-1185">Reference proteome</keyword>
<dbReference type="SUPFAM" id="SSF51182">
    <property type="entry name" value="RmlC-like cupins"/>
    <property type="match status" value="1"/>
</dbReference>
<sequence>MSMPPFVHLDDLELHAETHGERFASANASIGPRLGLMGLGCRLSEVPPGKTAWPRHAHLANDELVLIFAGSGRLRYGDAEYAVAAGDLLGFPGGDPAAVHQIVNDGSVPLRYLCVSTQQAPDIVVYPDSGKFFVVAGSAPGGDKAARTFAHVGRLADMVDYWVDEPGA</sequence>
<dbReference type="AlphaFoldDB" id="A0A495WAG8"/>
<dbReference type="GO" id="GO:0046872">
    <property type="term" value="F:metal ion binding"/>
    <property type="evidence" value="ECO:0007669"/>
    <property type="project" value="UniProtKB-KW"/>
</dbReference>
<dbReference type="InterPro" id="IPR011051">
    <property type="entry name" value="RmlC_Cupin_sf"/>
</dbReference>
<feature type="domain" description="Cupin type-2" evidence="2">
    <location>
        <begin position="43"/>
        <end position="115"/>
    </location>
</feature>
<comment type="caution">
    <text evidence="3">The sequence shown here is derived from an EMBL/GenBank/DDBJ whole genome shotgun (WGS) entry which is preliminary data.</text>
</comment>
<gene>
    <name evidence="3" type="ORF">DFR40_2073</name>
</gene>
<dbReference type="Gene3D" id="2.60.120.10">
    <property type="entry name" value="Jelly Rolls"/>
    <property type="match status" value="1"/>
</dbReference>
<reference evidence="3 4" key="1">
    <citation type="submission" date="2018-10" db="EMBL/GenBank/DDBJ databases">
        <title>Genomic Encyclopedia of Type Strains, Phase IV (KMG-IV): sequencing the most valuable type-strain genomes for metagenomic binning, comparative biology and taxonomic classification.</title>
        <authorList>
            <person name="Goeker M."/>
        </authorList>
    </citation>
    <scope>NUCLEOTIDE SEQUENCE [LARGE SCALE GENOMIC DNA]</scope>
    <source>
        <strain evidence="3 4">DSM 23841</strain>
    </source>
</reference>
<protein>
    <submittedName>
        <fullName evidence="3">Putative cupin superfamily protein</fullName>
    </submittedName>
</protein>
<evidence type="ECO:0000313" key="4">
    <source>
        <dbReference type="Proteomes" id="UP000270626"/>
    </source>
</evidence>
<name>A0A495WAG8_9RHOO</name>
<dbReference type="EMBL" id="RBXP01000015">
    <property type="protein sequence ID" value="RKT58130.1"/>
    <property type="molecule type" value="Genomic_DNA"/>
</dbReference>
<dbReference type="InterPro" id="IPR014710">
    <property type="entry name" value="RmlC-like_jellyroll"/>
</dbReference>
<evidence type="ECO:0000313" key="3">
    <source>
        <dbReference type="EMBL" id="RKT58130.1"/>
    </source>
</evidence>
<dbReference type="RefSeq" id="WP_211329776.1">
    <property type="nucleotide sequence ID" value="NZ_RBXP01000015.1"/>
</dbReference>
<dbReference type="InterPro" id="IPR051610">
    <property type="entry name" value="GPI/OXD"/>
</dbReference>
<keyword evidence="1" id="KW-0479">Metal-binding</keyword>
<dbReference type="CDD" id="cd02224">
    <property type="entry name" value="cupin_SPO2919-like"/>
    <property type="match status" value="1"/>
</dbReference>
<accession>A0A495WAG8</accession>
<dbReference type="PANTHER" id="PTHR35848:SF6">
    <property type="entry name" value="CUPIN TYPE-2 DOMAIN-CONTAINING PROTEIN"/>
    <property type="match status" value="1"/>
</dbReference>